<evidence type="ECO:0000313" key="7">
    <source>
        <dbReference type="Proteomes" id="UP000250275"/>
    </source>
</evidence>
<dbReference type="Proteomes" id="UP000250275">
    <property type="component" value="Unassembled WGS sequence"/>
</dbReference>
<keyword evidence="4" id="KW-1133">Transmembrane helix</keyword>
<dbReference type="InterPro" id="IPR050271">
    <property type="entry name" value="UDP-glycosyltransferase"/>
</dbReference>
<evidence type="ECO:0000313" key="6">
    <source>
        <dbReference type="EMBL" id="OAD62503.1"/>
    </source>
</evidence>
<gene>
    <name evidence="6" type="ORF">WN48_07381</name>
</gene>
<evidence type="ECO:0000256" key="3">
    <source>
        <dbReference type="ARBA" id="ARBA00022679"/>
    </source>
</evidence>
<dbReference type="CDD" id="cd03784">
    <property type="entry name" value="GT1_Gtf-like"/>
    <property type="match status" value="2"/>
</dbReference>
<protein>
    <submittedName>
        <fullName evidence="6">Ecdysteroid UDP-glucosyltransferase</fullName>
    </submittedName>
</protein>
<keyword evidence="2" id="KW-0328">Glycosyltransferase</keyword>
<keyword evidence="4" id="KW-0812">Transmembrane</keyword>
<dbReference type="InterPro" id="IPR035595">
    <property type="entry name" value="UDP_glycos_trans_CS"/>
</dbReference>
<dbReference type="EMBL" id="KQ759863">
    <property type="protein sequence ID" value="OAD62503.1"/>
    <property type="molecule type" value="Genomic_DNA"/>
</dbReference>
<name>A0A310SVW2_9HYME</name>
<keyword evidence="5" id="KW-0732">Signal</keyword>
<feature type="signal peptide" evidence="5">
    <location>
        <begin position="1"/>
        <end position="23"/>
    </location>
</feature>
<dbReference type="Pfam" id="PF00201">
    <property type="entry name" value="UDPGT"/>
    <property type="match status" value="2"/>
</dbReference>
<dbReference type="OrthoDB" id="5835829at2759"/>
<feature type="transmembrane region" description="Helical" evidence="4">
    <location>
        <begin position="1059"/>
        <end position="1079"/>
    </location>
</feature>
<evidence type="ECO:0000256" key="4">
    <source>
        <dbReference type="SAM" id="Phobius"/>
    </source>
</evidence>
<dbReference type="PANTHER" id="PTHR48043:SF159">
    <property type="entry name" value="EG:EG0003.4 PROTEIN-RELATED"/>
    <property type="match status" value="1"/>
</dbReference>
<keyword evidence="4" id="KW-0472">Membrane</keyword>
<dbReference type="AlphaFoldDB" id="A0A310SVW2"/>
<evidence type="ECO:0000256" key="2">
    <source>
        <dbReference type="ARBA" id="ARBA00022676"/>
    </source>
</evidence>
<evidence type="ECO:0000256" key="1">
    <source>
        <dbReference type="ARBA" id="ARBA00009995"/>
    </source>
</evidence>
<dbReference type="PANTHER" id="PTHR48043">
    <property type="entry name" value="EG:EG0003.4 PROTEIN-RELATED"/>
    <property type="match status" value="1"/>
</dbReference>
<dbReference type="FunFam" id="3.40.50.2000:FF:000050">
    <property type="entry name" value="UDP-glucuronosyltransferase"/>
    <property type="match status" value="2"/>
</dbReference>
<proteinExistence type="inferred from homology"/>
<feature type="chain" id="PRO_5016338180" evidence="5">
    <location>
        <begin position="24"/>
        <end position="1100"/>
    </location>
</feature>
<comment type="similarity">
    <text evidence="1">Belongs to the UDP-glycosyltransferase family.</text>
</comment>
<reference evidence="6 7" key="1">
    <citation type="submission" date="2015-07" db="EMBL/GenBank/DDBJ databases">
        <title>The genome of Eufriesea mexicana.</title>
        <authorList>
            <person name="Pan H."/>
            <person name="Kapheim K."/>
        </authorList>
    </citation>
    <scope>NUCLEOTIDE SEQUENCE [LARGE SCALE GENOMIC DNA]</scope>
    <source>
        <strain evidence="6">0111107269</strain>
        <tissue evidence="6">Whole body</tissue>
    </source>
</reference>
<dbReference type="InterPro" id="IPR002213">
    <property type="entry name" value="UDP_glucos_trans"/>
</dbReference>
<sequence length="1100" mass="125895">MKHMVTGLFFVLCVLCVAKQAESYRILAIVATPSYSHQIPYRRLWLELHERGHEIVLVTSNPIPGIQSPNFTQIDISKGYSDIRSINFVQLRFEGKTWYQFVQNELKAMCDSFARHVFDAPEMKKLYSPDSDVKFDVLLTEFLYMPSIYSFAHRFNAHLIGLSSLGSVTINDYVLGGLVLPSHEYTWESEANTGPNLPFTQRLLNFYNMWHLLYTLYRDVFPDQQKLAESYLGPLPPLLDIMRNVSVMFLDQSDVLTAARPKLANVVTFTSFHILENPDPLPKDLQEFLDGADAGFIYFSLGSNARSSDLPMELLQMFCDVFAKLPYRVVWKFEKELAKKPANVYIGKWFSQQTILAHPKIKLFITQGGLQSTEETIHFAVPVIVFPVLADQDYQANRMDALGTGKRLEITTVTKAEFENAVQEVLTNKEYKERMIKVRNLTMDTPYDLVKNLVWWTEFVVRSDGAPHLRSSLAMQPCICHLTDHKDIVEFRNYVATPVSRHFPVSAETAESYLGPLPPLLDLMKDVSAFFLDQSDVLTAARPKLANVITFSSSHMEENPDPLPKAVYLNTRSMKHAVVSLFIVLCVLCFTKQTECYRILAIVATPSYSHQVPFWRLWLELHERGHEIVLVTTNPISGINSLNFTQIDISRNSGQLGQMNLVELRFDGRVWHKIMEDVFLEKCTDYAIPVFETPQMKKLYAPDSNERFDVFLTEFLYTPSLYAFAHRFNVPIIALSSLGMISHNEHTLGGIVLPSHEYAWESQANTGPNLSFTQRLLNFIYMWRFLYILHRDVYPSQQKLAESYLGPLPPLLDIMKNVSAFFIEQSDVLTPARPKLANMITFTSTHIVENPDPLPKDLQEFVDGADAGFIYFSLGSNAKSADLPIEIQRMFCDVFAKLPYRVVWKFETDLVEKPSNVYTGKWFSQQAILAHPKVKLFITQGGLQSTEEAIHFGVPVIVIPILGDQDYQAARVNALGIGTRLELRTITRDEIENAVREVITNTQYKERMSRVQNLTKDVPYDLVKNLAWWTEYVVRSDGAPHLRSSLAKQPWYQYCDMDIVVFLTIVTVLVVSNALNIIAKLFVYSYKRFYSCNSQKQKVN</sequence>
<dbReference type="SUPFAM" id="SSF53756">
    <property type="entry name" value="UDP-Glycosyltransferase/glycogen phosphorylase"/>
    <property type="match status" value="2"/>
</dbReference>
<dbReference type="PROSITE" id="PS00375">
    <property type="entry name" value="UDPGT"/>
    <property type="match status" value="2"/>
</dbReference>
<dbReference type="Gene3D" id="3.40.50.2000">
    <property type="entry name" value="Glycogen Phosphorylase B"/>
    <property type="match status" value="3"/>
</dbReference>
<keyword evidence="7" id="KW-1185">Reference proteome</keyword>
<keyword evidence="3 6" id="KW-0808">Transferase</keyword>
<organism evidence="6 7">
    <name type="scientific">Eufriesea mexicana</name>
    <dbReference type="NCBI Taxonomy" id="516756"/>
    <lineage>
        <taxon>Eukaryota</taxon>
        <taxon>Metazoa</taxon>
        <taxon>Ecdysozoa</taxon>
        <taxon>Arthropoda</taxon>
        <taxon>Hexapoda</taxon>
        <taxon>Insecta</taxon>
        <taxon>Pterygota</taxon>
        <taxon>Neoptera</taxon>
        <taxon>Endopterygota</taxon>
        <taxon>Hymenoptera</taxon>
        <taxon>Apocrita</taxon>
        <taxon>Aculeata</taxon>
        <taxon>Apoidea</taxon>
        <taxon>Anthophila</taxon>
        <taxon>Apidae</taxon>
        <taxon>Eufriesea</taxon>
    </lineage>
</organism>
<dbReference type="GO" id="GO:0008194">
    <property type="term" value="F:UDP-glycosyltransferase activity"/>
    <property type="evidence" value="ECO:0007669"/>
    <property type="project" value="InterPro"/>
</dbReference>
<accession>A0A310SVW2</accession>
<evidence type="ECO:0000256" key="5">
    <source>
        <dbReference type="SAM" id="SignalP"/>
    </source>
</evidence>